<sequence>MREFASTVESPSSLSRLALRLAGLRVHHRLWSCSPGKAFTPRPGKAIPTIPYPRYSITDSPPL</sequence>
<dbReference type="EMBL" id="PIDS01001643">
    <property type="protein sequence ID" value="PLL21227.1"/>
    <property type="molecule type" value="Genomic_DNA"/>
</dbReference>
<protein>
    <submittedName>
        <fullName evidence="1">Uncharacterized protein</fullName>
    </submittedName>
</protein>
<reference evidence="1 2" key="1">
    <citation type="submission" date="2017-11" db="EMBL/GenBank/DDBJ databases">
        <authorList>
            <person name="Han C.G."/>
        </authorList>
    </citation>
    <scope>NUCLEOTIDE SEQUENCE [LARGE SCALE GENOMIC DNA]</scope>
    <source>
        <strain evidence="1 2">A11</strain>
    </source>
</reference>
<name>A0A2J4PQX8_9ENTR</name>
<proteinExistence type="predicted"/>
<dbReference type="AlphaFoldDB" id="A0A2J4PQX8"/>
<evidence type="ECO:0000313" key="2">
    <source>
        <dbReference type="Proteomes" id="UP000234505"/>
    </source>
</evidence>
<organism evidence="1 2">
    <name type="scientific">Klebsiella michiganensis</name>
    <dbReference type="NCBI Taxonomy" id="1134687"/>
    <lineage>
        <taxon>Bacteria</taxon>
        <taxon>Pseudomonadati</taxon>
        <taxon>Pseudomonadota</taxon>
        <taxon>Gammaproteobacteria</taxon>
        <taxon>Enterobacterales</taxon>
        <taxon>Enterobacteriaceae</taxon>
        <taxon>Klebsiella/Raoultella group</taxon>
        <taxon>Klebsiella</taxon>
    </lineage>
</organism>
<reference evidence="1 2" key="2">
    <citation type="submission" date="2018-01" db="EMBL/GenBank/DDBJ databases">
        <title>Genomic study of Klebsiella pneumoniae.</title>
        <authorList>
            <person name="Yang Y."/>
            <person name="Bicalho R."/>
        </authorList>
    </citation>
    <scope>NUCLEOTIDE SEQUENCE [LARGE SCALE GENOMIC DNA]</scope>
    <source>
        <strain evidence="1 2">A11</strain>
    </source>
</reference>
<dbReference type="Proteomes" id="UP000234505">
    <property type="component" value="Unassembled WGS sequence"/>
</dbReference>
<gene>
    <name evidence="1" type="ORF">CWN50_30760</name>
</gene>
<accession>A0A2J4PQX8</accession>
<evidence type="ECO:0000313" key="1">
    <source>
        <dbReference type="EMBL" id="PLL21227.1"/>
    </source>
</evidence>
<comment type="caution">
    <text evidence="1">The sequence shown here is derived from an EMBL/GenBank/DDBJ whole genome shotgun (WGS) entry which is preliminary data.</text>
</comment>